<dbReference type="EMBL" id="RZUH01000006">
    <property type="protein sequence ID" value="KAA8827414.1"/>
    <property type="molecule type" value="Genomic_DNA"/>
</dbReference>
<dbReference type="Gene3D" id="3.90.1200.10">
    <property type="match status" value="1"/>
</dbReference>
<name>A0A5M9ZIH9_9BIFI</name>
<dbReference type="Proteomes" id="UP000410049">
    <property type="component" value="Unassembled WGS sequence"/>
</dbReference>
<dbReference type="GO" id="GO:0004672">
    <property type="term" value="F:protein kinase activity"/>
    <property type="evidence" value="ECO:0007669"/>
    <property type="project" value="InterPro"/>
</dbReference>
<dbReference type="InterPro" id="IPR000719">
    <property type="entry name" value="Prot_kinase_dom"/>
</dbReference>
<organism evidence="2 3">
    <name type="scientific">Bifidobacterium myosotis</name>
    <dbReference type="NCBI Taxonomy" id="1630166"/>
    <lineage>
        <taxon>Bacteria</taxon>
        <taxon>Bacillati</taxon>
        <taxon>Actinomycetota</taxon>
        <taxon>Actinomycetes</taxon>
        <taxon>Bifidobacteriales</taxon>
        <taxon>Bifidobacteriaceae</taxon>
        <taxon>Bifidobacterium</taxon>
    </lineage>
</organism>
<gene>
    <name evidence="2" type="ORF">EMO91_08320</name>
</gene>
<dbReference type="PROSITE" id="PS50011">
    <property type="entry name" value="PROTEIN_KINASE_DOM"/>
    <property type="match status" value="1"/>
</dbReference>
<keyword evidence="2" id="KW-0808">Transferase</keyword>
<dbReference type="InterPro" id="IPR011009">
    <property type="entry name" value="Kinase-like_dom_sf"/>
</dbReference>
<reference evidence="2 3" key="1">
    <citation type="journal article" date="2019" name="Syst. Appl. Microbiol.">
        <title>Characterization of Bifidobacterium species in feaces of the Egyptian fruit bat: Description of B. vespertilionis sp. nov. and B. rousetti sp. nov.</title>
        <authorList>
            <person name="Modesto M."/>
            <person name="Satti M."/>
            <person name="Watanabe K."/>
            <person name="Puglisi E."/>
            <person name="Morelli L."/>
            <person name="Huang C.-H."/>
            <person name="Liou J.-S."/>
            <person name="Miyashita M."/>
            <person name="Tamura T."/>
            <person name="Saito S."/>
            <person name="Mori K."/>
            <person name="Huang L."/>
            <person name="Sciavilla P."/>
            <person name="Sandri C."/>
            <person name="Spiezio C."/>
            <person name="Vitali F."/>
            <person name="Cavalieri D."/>
            <person name="Perpetuini G."/>
            <person name="Tofalo R."/>
            <person name="Bonetti A."/>
            <person name="Arita M."/>
            <person name="Mattarelli P."/>
        </authorList>
    </citation>
    <scope>NUCLEOTIDE SEQUENCE [LARGE SCALE GENOMIC DNA]</scope>
    <source>
        <strain evidence="2 3">RST17</strain>
    </source>
</reference>
<evidence type="ECO:0000259" key="1">
    <source>
        <dbReference type="PROSITE" id="PS50011"/>
    </source>
</evidence>
<dbReference type="AlphaFoldDB" id="A0A5M9ZIH9"/>
<protein>
    <submittedName>
        <fullName evidence="2">Aminoglycoside phosphotransferase family protein</fullName>
    </submittedName>
</protein>
<dbReference type="GO" id="GO:0005524">
    <property type="term" value="F:ATP binding"/>
    <property type="evidence" value="ECO:0007669"/>
    <property type="project" value="InterPro"/>
</dbReference>
<dbReference type="InterPro" id="IPR002575">
    <property type="entry name" value="Aminoglycoside_PTrfase"/>
</dbReference>
<dbReference type="PANTHER" id="PTHR21064:SF5">
    <property type="entry name" value="SLR1880 PROTEIN"/>
    <property type="match status" value="1"/>
</dbReference>
<proteinExistence type="predicted"/>
<feature type="domain" description="Protein kinase" evidence="1">
    <location>
        <begin position="1"/>
        <end position="367"/>
    </location>
</feature>
<dbReference type="RefSeq" id="WP_150379552.1">
    <property type="nucleotide sequence ID" value="NZ_RZUH01000006.1"/>
</dbReference>
<dbReference type="InterPro" id="IPR050249">
    <property type="entry name" value="Pseudomonas-type_ThrB"/>
</dbReference>
<accession>A0A5M9ZIH9</accession>
<evidence type="ECO:0000313" key="3">
    <source>
        <dbReference type="Proteomes" id="UP000410049"/>
    </source>
</evidence>
<sequence length="367" mass="40884">MATIDNELAAVADLFQLEGEVESIEPYGDGHINVTYLLVTNQRRYILQKMNTSIFPDTKNLMRNIELVTEFLRERGQETLDIIPTKDGHTYADIASGAWRVYGFIEHTVYYSLVPNADVFRESGAAFGEFQQTLAEFDASQLTEPIAHFHDTPHRFADFKAALAEDKLGRAATCQPEIDFFLKHENQYAAVTDGLADGSIPLRVTHNDTKLNNILMDAETGKARAIIDLDTIMPGSMLYDFGDSIRFGASTALEDEKDLDKVHFSTEYFRAYAEGFIGAVHESVTPREAELFAFAGNLMTMECGMRFLADYLAGDTYFATKYPEHNLVRARTQIKLVQEMEAKAGEIRAIVDEVLDGAGAGEAGEGR</sequence>
<dbReference type="SUPFAM" id="SSF56112">
    <property type="entry name" value="Protein kinase-like (PK-like)"/>
    <property type="match status" value="1"/>
</dbReference>
<dbReference type="Pfam" id="PF01636">
    <property type="entry name" value="APH"/>
    <property type="match status" value="1"/>
</dbReference>
<evidence type="ECO:0000313" key="2">
    <source>
        <dbReference type="EMBL" id="KAA8827414.1"/>
    </source>
</evidence>
<dbReference type="Gene3D" id="3.30.200.20">
    <property type="entry name" value="Phosphorylase Kinase, domain 1"/>
    <property type="match status" value="1"/>
</dbReference>
<comment type="caution">
    <text evidence="2">The sequence shown here is derived from an EMBL/GenBank/DDBJ whole genome shotgun (WGS) entry which is preliminary data.</text>
</comment>
<dbReference type="PANTHER" id="PTHR21064">
    <property type="entry name" value="AMINOGLYCOSIDE PHOSPHOTRANSFERASE DOMAIN-CONTAINING PROTEIN-RELATED"/>
    <property type="match status" value="1"/>
</dbReference>